<sequence length="57" mass="6413">MSNLCRGSLAPFFSRPIFLNIQSLLRDKSQATISILTYSYGILMILTPEFTLSDKAK</sequence>
<accession>A0A1Y0IF17</accession>
<keyword evidence="2" id="KW-1185">Reference proteome</keyword>
<dbReference type="EMBL" id="CP021425">
    <property type="protein sequence ID" value="ARU58850.1"/>
    <property type="molecule type" value="Genomic_DNA"/>
</dbReference>
<dbReference type="Proteomes" id="UP000196027">
    <property type="component" value="Chromosome"/>
</dbReference>
<gene>
    <name evidence="1" type="ORF">OLMES_4862</name>
</gene>
<name>A0A1Y0IF17_9GAMM</name>
<evidence type="ECO:0000313" key="2">
    <source>
        <dbReference type="Proteomes" id="UP000196027"/>
    </source>
</evidence>
<dbReference type="KEGG" id="ome:OLMES_4862"/>
<reference evidence="1 2" key="1">
    <citation type="submission" date="2017-05" db="EMBL/GenBank/DDBJ databases">
        <title>Genomic insights into alkan degradation activity of Oleiphilus messinensis.</title>
        <authorList>
            <person name="Kozyavkin S.A."/>
            <person name="Slesarev A.I."/>
            <person name="Golyshin P.N."/>
            <person name="Korzhenkov A."/>
            <person name="Golyshina O.N."/>
            <person name="Toshchakov S.V."/>
        </authorList>
    </citation>
    <scope>NUCLEOTIDE SEQUENCE [LARGE SCALE GENOMIC DNA]</scope>
    <source>
        <strain evidence="1 2">ME102</strain>
    </source>
</reference>
<proteinExistence type="predicted"/>
<dbReference type="AlphaFoldDB" id="A0A1Y0IF17"/>
<protein>
    <submittedName>
        <fullName evidence="1">Uncharacterized protein</fullName>
    </submittedName>
</protein>
<evidence type="ECO:0000313" key="1">
    <source>
        <dbReference type="EMBL" id="ARU58850.1"/>
    </source>
</evidence>
<organism evidence="1 2">
    <name type="scientific">Oleiphilus messinensis</name>
    <dbReference type="NCBI Taxonomy" id="141451"/>
    <lineage>
        <taxon>Bacteria</taxon>
        <taxon>Pseudomonadati</taxon>
        <taxon>Pseudomonadota</taxon>
        <taxon>Gammaproteobacteria</taxon>
        <taxon>Oceanospirillales</taxon>
        <taxon>Oleiphilaceae</taxon>
        <taxon>Oleiphilus</taxon>
    </lineage>
</organism>